<dbReference type="EMBL" id="JAAXPE010000036">
    <property type="protein sequence ID" value="NKY88850.1"/>
    <property type="molecule type" value="Genomic_DNA"/>
</dbReference>
<evidence type="ECO:0000256" key="1">
    <source>
        <dbReference type="SAM" id="MobiDB-lite"/>
    </source>
</evidence>
<reference evidence="2 3" key="1">
    <citation type="submission" date="2020-04" db="EMBL/GenBank/DDBJ databases">
        <title>MicrobeNet Type strains.</title>
        <authorList>
            <person name="Nicholson A.C."/>
        </authorList>
    </citation>
    <scope>NUCLEOTIDE SEQUENCE [LARGE SCALE GENOMIC DNA]</scope>
    <source>
        <strain evidence="2 3">DSM 44445</strain>
    </source>
</reference>
<keyword evidence="3" id="KW-1185">Reference proteome</keyword>
<accession>A0A7X6RK39</accession>
<feature type="region of interest" description="Disordered" evidence="1">
    <location>
        <begin position="1"/>
        <end position="21"/>
    </location>
</feature>
<evidence type="ECO:0000313" key="2">
    <source>
        <dbReference type="EMBL" id="NKY88850.1"/>
    </source>
</evidence>
<dbReference type="Proteomes" id="UP000523447">
    <property type="component" value="Unassembled WGS sequence"/>
</dbReference>
<gene>
    <name evidence="2" type="ORF">HGA07_24945</name>
</gene>
<dbReference type="RefSeq" id="WP_157171692.1">
    <property type="nucleotide sequence ID" value="NZ_CAWPHS010000030.1"/>
</dbReference>
<proteinExistence type="predicted"/>
<sequence length="260" mass="28759">MPKHQSTAAKKARAAARDGRKYTTALHEARSTAAPQVLAGSPQWHARRAADPGTRGIYLWNRFRRRVVRGRLVFNDTPRGRDQLLSLLYDMVLTARPELAPTVPDDAVAAADFDAIDAAFAPLDRAVRCVLAQSPASVWQQQLQAHVEALDAQTGPGWQARRALTGWYHRALTPVYTFDEWPRAEGLPYYGTCDTLDAVLVHTAGGYAPGTRVQLDDDRIVYVLRVDWWDEHGGPDGYTVVPEDTGGDFEIRADRVVGTA</sequence>
<name>A0A7X6RK39_9NOCA</name>
<organism evidence="2 3">
    <name type="scientific">Nocardia veterana</name>
    <dbReference type="NCBI Taxonomy" id="132249"/>
    <lineage>
        <taxon>Bacteria</taxon>
        <taxon>Bacillati</taxon>
        <taxon>Actinomycetota</taxon>
        <taxon>Actinomycetes</taxon>
        <taxon>Mycobacteriales</taxon>
        <taxon>Nocardiaceae</taxon>
        <taxon>Nocardia</taxon>
    </lineage>
</organism>
<comment type="caution">
    <text evidence="2">The sequence shown here is derived from an EMBL/GenBank/DDBJ whole genome shotgun (WGS) entry which is preliminary data.</text>
</comment>
<evidence type="ECO:0000313" key="3">
    <source>
        <dbReference type="Proteomes" id="UP000523447"/>
    </source>
</evidence>
<protein>
    <submittedName>
        <fullName evidence="2">Uncharacterized protein</fullName>
    </submittedName>
</protein>
<dbReference type="AlphaFoldDB" id="A0A7X6RK39"/>